<accession>A0A564FSK2</accession>
<dbReference type="AlphaFoldDB" id="A0A564FSK2"/>
<reference evidence="2" key="2">
    <citation type="journal article" date="2021" name="Front. Microbiol.">
        <title>Comprehensive Comparative Genomics and Phenotyping of Methylobacterium Species.</title>
        <authorList>
            <person name="Alessa O."/>
            <person name="Ogura Y."/>
            <person name="Fujitani Y."/>
            <person name="Takami H."/>
            <person name="Hayashi T."/>
            <person name="Sahin N."/>
            <person name="Tani A."/>
        </authorList>
    </citation>
    <scope>NUCLEOTIDE SEQUENCE</scope>
    <source>
        <strain evidence="2">DSM 22415</strain>
    </source>
</reference>
<dbReference type="Proteomes" id="UP000401717">
    <property type="component" value="Unassembled WGS sequence"/>
</dbReference>
<evidence type="ECO:0000313" key="5">
    <source>
        <dbReference type="Proteomes" id="UP001055303"/>
    </source>
</evidence>
<proteinExistence type="predicted"/>
<keyword evidence="1" id="KW-0472">Membrane</keyword>
<evidence type="ECO:0000313" key="3">
    <source>
        <dbReference type="EMBL" id="VUF10794.1"/>
    </source>
</evidence>
<evidence type="ECO:0000313" key="2">
    <source>
        <dbReference type="EMBL" id="GJD57175.1"/>
    </source>
</evidence>
<keyword evidence="1" id="KW-1133">Transmembrane helix</keyword>
<protein>
    <submittedName>
        <fullName evidence="3">Uncharacterized protein</fullName>
    </submittedName>
</protein>
<gene>
    <name evidence="2" type="ORF">IFDJLNFL_3075</name>
    <name evidence="3" type="ORF">MTDSW087_00466</name>
</gene>
<feature type="transmembrane region" description="Helical" evidence="1">
    <location>
        <begin position="21"/>
        <end position="39"/>
    </location>
</feature>
<dbReference type="EMBL" id="BPQI01000089">
    <property type="protein sequence ID" value="GJD57175.1"/>
    <property type="molecule type" value="Genomic_DNA"/>
</dbReference>
<name>A0A564FSK2_9HYPH</name>
<evidence type="ECO:0000256" key="1">
    <source>
        <dbReference type="SAM" id="Phobius"/>
    </source>
</evidence>
<keyword evidence="5" id="KW-1185">Reference proteome</keyword>
<dbReference type="RefSeq" id="WP_280525247.1">
    <property type="nucleotide sequence ID" value="NZ_BPQI01000089.1"/>
</dbReference>
<dbReference type="EMBL" id="CABFVH010000002">
    <property type="protein sequence ID" value="VUF10794.1"/>
    <property type="molecule type" value="Genomic_DNA"/>
</dbReference>
<organism evidence="3 4">
    <name type="scientific">Methylobacterium dankookense</name>
    <dbReference type="NCBI Taxonomy" id="560405"/>
    <lineage>
        <taxon>Bacteria</taxon>
        <taxon>Pseudomonadati</taxon>
        <taxon>Pseudomonadota</taxon>
        <taxon>Alphaproteobacteria</taxon>
        <taxon>Hyphomicrobiales</taxon>
        <taxon>Methylobacteriaceae</taxon>
        <taxon>Methylobacterium</taxon>
    </lineage>
</organism>
<evidence type="ECO:0000313" key="4">
    <source>
        <dbReference type="Proteomes" id="UP000401717"/>
    </source>
</evidence>
<sequence length="42" mass="4559">MRRPESVEAKPGRNGWIARRLDDAIVFAAGLGLALPLILPFA</sequence>
<reference evidence="3 4" key="1">
    <citation type="submission" date="2019-06" db="EMBL/GenBank/DDBJ databases">
        <authorList>
            <person name="Rodrigo-Torres L."/>
            <person name="Arahal R. D."/>
            <person name="Lucena T."/>
        </authorList>
    </citation>
    <scope>NUCLEOTIDE SEQUENCE [LARGE SCALE GENOMIC DNA]</scope>
    <source>
        <strain evidence="3 4">SW08-7</strain>
    </source>
</reference>
<keyword evidence="1" id="KW-0812">Transmembrane</keyword>
<dbReference type="Proteomes" id="UP001055303">
    <property type="component" value="Unassembled WGS sequence"/>
</dbReference>
<reference evidence="2" key="3">
    <citation type="submission" date="2021-08" db="EMBL/GenBank/DDBJ databases">
        <authorList>
            <person name="Tani A."/>
            <person name="Ola A."/>
            <person name="Ogura Y."/>
            <person name="Katsura K."/>
            <person name="Hayashi T."/>
        </authorList>
    </citation>
    <scope>NUCLEOTIDE SEQUENCE</scope>
    <source>
        <strain evidence="2">DSM 22415</strain>
    </source>
</reference>